<accession>A0A7J6QR32</accession>
<evidence type="ECO:0000313" key="2">
    <source>
        <dbReference type="EMBL" id="KAF4710662.1"/>
    </source>
</evidence>
<protein>
    <submittedName>
        <fullName evidence="2">Uncharacterized protein</fullName>
    </submittedName>
</protein>
<feature type="compositionally biased region" description="Gly residues" evidence="1">
    <location>
        <begin position="70"/>
        <end position="81"/>
    </location>
</feature>
<proteinExistence type="predicted"/>
<evidence type="ECO:0000256" key="1">
    <source>
        <dbReference type="SAM" id="MobiDB-lite"/>
    </source>
</evidence>
<feature type="region of interest" description="Disordered" evidence="1">
    <location>
        <begin position="69"/>
        <end position="126"/>
    </location>
</feature>
<organism evidence="2 3">
    <name type="scientific">Perkinsus olseni</name>
    <name type="common">Perkinsus atlanticus</name>
    <dbReference type="NCBI Taxonomy" id="32597"/>
    <lineage>
        <taxon>Eukaryota</taxon>
        <taxon>Sar</taxon>
        <taxon>Alveolata</taxon>
        <taxon>Perkinsozoa</taxon>
        <taxon>Perkinsea</taxon>
        <taxon>Perkinsida</taxon>
        <taxon>Perkinsidae</taxon>
        <taxon>Perkinsus</taxon>
    </lineage>
</organism>
<reference evidence="2 3" key="1">
    <citation type="submission" date="2020-04" db="EMBL/GenBank/DDBJ databases">
        <title>Perkinsus olseni comparative genomics.</title>
        <authorList>
            <person name="Bogema D.R."/>
        </authorList>
    </citation>
    <scope>NUCLEOTIDE SEQUENCE [LARGE SCALE GENOMIC DNA]</scope>
    <source>
        <strain evidence="2">ATCC PRA-205</strain>
    </source>
</reference>
<dbReference type="Proteomes" id="UP000574390">
    <property type="component" value="Unassembled WGS sequence"/>
</dbReference>
<evidence type="ECO:0000313" key="3">
    <source>
        <dbReference type="Proteomes" id="UP000574390"/>
    </source>
</evidence>
<sequence>MGASAGYLSGGNLLAIGYSSEWLIVETLRLVYSAASQFVRFRDALNRHINSRDSAARCWNSASAAIHPSSGGGTYHGGGSQTGRLDQNYTGAIPVPTVPRPAGLAHRRHGARANSTCSVEENDDVE</sequence>
<dbReference type="AlphaFoldDB" id="A0A7J6QR32"/>
<name>A0A7J6QR32_PEROL</name>
<gene>
    <name evidence="2" type="ORF">FOZ62_018526</name>
</gene>
<comment type="caution">
    <text evidence="2">The sequence shown here is derived from an EMBL/GenBank/DDBJ whole genome shotgun (WGS) entry which is preliminary data.</text>
</comment>
<dbReference type="EMBL" id="JABANM010027843">
    <property type="protein sequence ID" value="KAF4710662.1"/>
    <property type="molecule type" value="Genomic_DNA"/>
</dbReference>